<dbReference type="PROSITE" id="PS52004">
    <property type="entry name" value="KS3_2"/>
    <property type="match status" value="1"/>
</dbReference>
<name>A0ABX3S443_MYCBC</name>
<dbReference type="InterPro" id="IPR020841">
    <property type="entry name" value="PKS_Beta-ketoAc_synthase_dom"/>
</dbReference>
<keyword evidence="1" id="KW-0808">Transferase</keyword>
<protein>
    <recommendedName>
        <fullName evidence="2">Ketosynthase family 3 (KS3) domain-containing protein</fullName>
    </recommendedName>
</protein>
<dbReference type="InterPro" id="IPR014030">
    <property type="entry name" value="Ketoacyl_synth_N"/>
</dbReference>
<feature type="non-terminal residue" evidence="3">
    <location>
        <position position="1"/>
    </location>
</feature>
<dbReference type="Pfam" id="PF00109">
    <property type="entry name" value="ketoacyl-synt"/>
    <property type="match status" value="1"/>
</dbReference>
<organism evidence="3 4">
    <name type="scientific">Mycobacterium bouchedurhonense</name>
    <dbReference type="NCBI Taxonomy" id="701041"/>
    <lineage>
        <taxon>Bacteria</taxon>
        <taxon>Bacillati</taxon>
        <taxon>Actinomycetota</taxon>
        <taxon>Actinomycetes</taxon>
        <taxon>Mycobacteriales</taxon>
        <taxon>Mycobacteriaceae</taxon>
        <taxon>Mycobacterium</taxon>
        <taxon>Mycobacterium avium complex (MAC)</taxon>
    </lineage>
</organism>
<dbReference type="RefSeq" id="WP_139800305.1">
    <property type="nucleotide sequence ID" value="NZ_MVHL01000220.1"/>
</dbReference>
<comment type="caution">
    <text evidence="3">The sequence shown here is derived from an EMBL/GenBank/DDBJ whole genome shotgun (WGS) entry which is preliminary data.</text>
</comment>
<dbReference type="PANTHER" id="PTHR43775:SF51">
    <property type="entry name" value="INACTIVE PHENOLPHTHIOCEROL SYNTHESIS POLYKETIDE SYNTHASE TYPE I PKS1-RELATED"/>
    <property type="match status" value="1"/>
</dbReference>
<evidence type="ECO:0000256" key="1">
    <source>
        <dbReference type="ARBA" id="ARBA00022679"/>
    </source>
</evidence>
<sequence>VDNVADFDPAFFGIAPSEALAMDPQQRMFLELSWEALERAGIDPVKLRGSATGMFAGVYTQGYGMGAAPIAEGFRLTGQSSSVASGRVSYVLGLEGPA</sequence>
<dbReference type="Proteomes" id="UP000192293">
    <property type="component" value="Unassembled WGS sequence"/>
</dbReference>
<dbReference type="InterPro" id="IPR016039">
    <property type="entry name" value="Thiolase-like"/>
</dbReference>
<dbReference type="Gene3D" id="3.40.47.10">
    <property type="match status" value="1"/>
</dbReference>
<dbReference type="PANTHER" id="PTHR43775">
    <property type="entry name" value="FATTY ACID SYNTHASE"/>
    <property type="match status" value="1"/>
</dbReference>
<evidence type="ECO:0000259" key="2">
    <source>
        <dbReference type="PROSITE" id="PS52004"/>
    </source>
</evidence>
<keyword evidence="4" id="KW-1185">Reference proteome</keyword>
<gene>
    <name evidence="3" type="ORF">BST19_28595</name>
</gene>
<dbReference type="EMBL" id="MVHL01000220">
    <property type="protein sequence ID" value="ORA32445.1"/>
    <property type="molecule type" value="Genomic_DNA"/>
</dbReference>
<reference evidence="3 4" key="1">
    <citation type="submission" date="2017-02" db="EMBL/GenBank/DDBJ databases">
        <title>The new phylogeny of genus Mycobacterium.</title>
        <authorList>
            <person name="Tortoli E."/>
            <person name="Trovato A."/>
            <person name="Cirillo D.M."/>
        </authorList>
    </citation>
    <scope>NUCLEOTIDE SEQUENCE [LARGE SCALE GENOMIC DNA]</scope>
    <source>
        <strain evidence="3 4">DSM 45439</strain>
    </source>
</reference>
<evidence type="ECO:0000313" key="3">
    <source>
        <dbReference type="EMBL" id="ORA32445.1"/>
    </source>
</evidence>
<proteinExistence type="predicted"/>
<evidence type="ECO:0000313" key="4">
    <source>
        <dbReference type="Proteomes" id="UP000192293"/>
    </source>
</evidence>
<accession>A0ABX3S443</accession>
<dbReference type="SUPFAM" id="SSF53901">
    <property type="entry name" value="Thiolase-like"/>
    <property type="match status" value="1"/>
</dbReference>
<dbReference type="InterPro" id="IPR050091">
    <property type="entry name" value="PKS_NRPS_Biosynth_Enz"/>
</dbReference>
<feature type="non-terminal residue" evidence="3">
    <location>
        <position position="98"/>
    </location>
</feature>
<feature type="domain" description="Ketosynthase family 3 (KS3)" evidence="2">
    <location>
        <begin position="1"/>
        <end position="98"/>
    </location>
</feature>